<sequence length="427" mass="46809">MSHPADPPHSFTVNPQTPTRGIRHQRSLEHVLNFTLSSPLPLRKEAEEAHFLYHQILSDCEDAGLTVGRHGSKVYLHNLFRAVVKFCPSRNGAINLIRIILHGLFLSSQTTPDDRRLSSILPLARAWLDPGHDHQPTYRILETIATDFLEGFFVPLTAQANCTPHVSGILTAPSASDVAPTQGTPNRLRGLRALCLLRDGNRCVISGNFDKGFHTRARKIGELPRGTFGMQTQAAHIIPHSLNAVAAAGDPLSRPQTFVWQILNMFVPGLSTMLEGSLIDSPANAMILVSDIHDEFGKLRCYLEEIPGSANSYTFMTTTGSVELPPVMYPKTEVITFVNHEPEGTRMAELPSRCLLKLHAACCKMMEMAGAGEYVERVLEDIERMEEEGTLARDGSSDIGMLLRIKGLWGGSGEMVDGSGVTGMVVV</sequence>
<dbReference type="Proteomes" id="UP001447188">
    <property type="component" value="Unassembled WGS sequence"/>
</dbReference>
<gene>
    <name evidence="3" type="ORF">Q9L58_006548</name>
</gene>
<dbReference type="InterPro" id="IPR003615">
    <property type="entry name" value="HNH_nuc"/>
</dbReference>
<protein>
    <recommendedName>
        <fullName evidence="2">HNH nuclease domain-containing protein</fullName>
    </recommendedName>
</protein>
<keyword evidence="4" id="KW-1185">Reference proteome</keyword>
<name>A0ABR3GF28_9PEZI</name>
<feature type="region of interest" description="Disordered" evidence="1">
    <location>
        <begin position="1"/>
        <end position="20"/>
    </location>
</feature>
<evidence type="ECO:0000259" key="2">
    <source>
        <dbReference type="Pfam" id="PF13391"/>
    </source>
</evidence>
<proteinExistence type="predicted"/>
<accession>A0ABR3GF28</accession>
<evidence type="ECO:0000256" key="1">
    <source>
        <dbReference type="SAM" id="MobiDB-lite"/>
    </source>
</evidence>
<dbReference type="EMBL" id="JBBBZM010000092">
    <property type="protein sequence ID" value="KAL0634529.1"/>
    <property type="molecule type" value="Genomic_DNA"/>
</dbReference>
<reference evidence="3 4" key="1">
    <citation type="submission" date="2024-02" db="EMBL/GenBank/DDBJ databases">
        <title>Discinaceae phylogenomics.</title>
        <authorList>
            <person name="Dirks A.C."/>
            <person name="James T.Y."/>
        </authorList>
    </citation>
    <scope>NUCLEOTIDE SEQUENCE [LARGE SCALE GENOMIC DNA]</scope>
    <source>
        <strain evidence="3 4">ACD0624</strain>
    </source>
</reference>
<organism evidence="3 4">
    <name type="scientific">Discina gigas</name>
    <dbReference type="NCBI Taxonomy" id="1032678"/>
    <lineage>
        <taxon>Eukaryota</taxon>
        <taxon>Fungi</taxon>
        <taxon>Dikarya</taxon>
        <taxon>Ascomycota</taxon>
        <taxon>Pezizomycotina</taxon>
        <taxon>Pezizomycetes</taxon>
        <taxon>Pezizales</taxon>
        <taxon>Discinaceae</taxon>
        <taxon>Discina</taxon>
    </lineage>
</organism>
<dbReference type="Pfam" id="PF13391">
    <property type="entry name" value="HNH_2"/>
    <property type="match status" value="1"/>
</dbReference>
<comment type="caution">
    <text evidence="3">The sequence shown here is derived from an EMBL/GenBank/DDBJ whole genome shotgun (WGS) entry which is preliminary data.</text>
</comment>
<evidence type="ECO:0000313" key="4">
    <source>
        <dbReference type="Proteomes" id="UP001447188"/>
    </source>
</evidence>
<feature type="domain" description="HNH nuclease" evidence="2">
    <location>
        <begin position="203"/>
        <end position="301"/>
    </location>
</feature>
<evidence type="ECO:0000313" key="3">
    <source>
        <dbReference type="EMBL" id="KAL0634529.1"/>
    </source>
</evidence>